<proteinExistence type="predicted"/>
<evidence type="ECO:0000256" key="1">
    <source>
        <dbReference type="SAM" id="MobiDB-lite"/>
    </source>
</evidence>
<keyword evidence="3" id="KW-1185">Reference proteome</keyword>
<accession>A0A5B7G634</accession>
<comment type="caution">
    <text evidence="2">The sequence shown here is derived from an EMBL/GenBank/DDBJ whole genome shotgun (WGS) entry which is preliminary data.</text>
</comment>
<name>A0A5B7G634_PORTR</name>
<feature type="compositionally biased region" description="Basic residues" evidence="1">
    <location>
        <begin position="8"/>
        <end position="22"/>
    </location>
</feature>
<sequence>MRKDNPHISKRRGGRKATHRRFSMQVLRRDCHQTRGLRIRRHETVEVSAGDSMSSIRYSASPGMSAN</sequence>
<dbReference type="EMBL" id="VSRR010013362">
    <property type="protein sequence ID" value="MPC55680.1"/>
    <property type="molecule type" value="Genomic_DNA"/>
</dbReference>
<gene>
    <name evidence="2" type="ORF">E2C01_049624</name>
</gene>
<feature type="region of interest" description="Disordered" evidence="1">
    <location>
        <begin position="1"/>
        <end position="22"/>
    </location>
</feature>
<feature type="compositionally biased region" description="Polar residues" evidence="1">
    <location>
        <begin position="51"/>
        <end position="67"/>
    </location>
</feature>
<evidence type="ECO:0000313" key="3">
    <source>
        <dbReference type="Proteomes" id="UP000324222"/>
    </source>
</evidence>
<dbReference type="Proteomes" id="UP000324222">
    <property type="component" value="Unassembled WGS sequence"/>
</dbReference>
<evidence type="ECO:0000313" key="2">
    <source>
        <dbReference type="EMBL" id="MPC55680.1"/>
    </source>
</evidence>
<feature type="region of interest" description="Disordered" evidence="1">
    <location>
        <begin position="48"/>
        <end position="67"/>
    </location>
</feature>
<dbReference type="AlphaFoldDB" id="A0A5B7G634"/>
<organism evidence="2 3">
    <name type="scientific">Portunus trituberculatus</name>
    <name type="common">Swimming crab</name>
    <name type="synonym">Neptunus trituberculatus</name>
    <dbReference type="NCBI Taxonomy" id="210409"/>
    <lineage>
        <taxon>Eukaryota</taxon>
        <taxon>Metazoa</taxon>
        <taxon>Ecdysozoa</taxon>
        <taxon>Arthropoda</taxon>
        <taxon>Crustacea</taxon>
        <taxon>Multicrustacea</taxon>
        <taxon>Malacostraca</taxon>
        <taxon>Eumalacostraca</taxon>
        <taxon>Eucarida</taxon>
        <taxon>Decapoda</taxon>
        <taxon>Pleocyemata</taxon>
        <taxon>Brachyura</taxon>
        <taxon>Eubrachyura</taxon>
        <taxon>Portunoidea</taxon>
        <taxon>Portunidae</taxon>
        <taxon>Portuninae</taxon>
        <taxon>Portunus</taxon>
    </lineage>
</organism>
<reference evidence="2 3" key="1">
    <citation type="submission" date="2019-05" db="EMBL/GenBank/DDBJ databases">
        <title>Another draft genome of Portunus trituberculatus and its Hox gene families provides insights of decapod evolution.</title>
        <authorList>
            <person name="Jeong J.-H."/>
            <person name="Song I."/>
            <person name="Kim S."/>
            <person name="Choi T."/>
            <person name="Kim D."/>
            <person name="Ryu S."/>
            <person name="Kim W."/>
        </authorList>
    </citation>
    <scope>NUCLEOTIDE SEQUENCE [LARGE SCALE GENOMIC DNA]</scope>
    <source>
        <tissue evidence="2">Muscle</tissue>
    </source>
</reference>
<protein>
    <submittedName>
        <fullName evidence="2">Uncharacterized protein</fullName>
    </submittedName>
</protein>